<accession>A0AAD7G7S5</accession>
<dbReference type="Proteomes" id="UP001221757">
    <property type="component" value="Unassembled WGS sequence"/>
</dbReference>
<evidence type="ECO:0000313" key="1">
    <source>
        <dbReference type="EMBL" id="KAJ7675530.1"/>
    </source>
</evidence>
<comment type="caution">
    <text evidence="1">The sequence shown here is derived from an EMBL/GenBank/DDBJ whole genome shotgun (WGS) entry which is preliminary data.</text>
</comment>
<sequence>MLRPPCAAFFLAGFAFVIGVLIRLEGFFLTAAAFPTMVIIDERASGCITPDSACLGQVRFSSSRIAILMSRIDVPPPEQEHRFWSILEQELIRELISESAENRPSIHALTSPIILLENRPRINLFPESTRIDVPAREEEHRFLTSESRFSSSRIDLALNMLSPARCLVTELNYKSILFGYPSASTTGKAAAVKKKPSNRIKTPITKAKPAKKKAAQGGLNTHCVVMEEHLEHVACPTLVRREPGHAVVV</sequence>
<dbReference type="EMBL" id="JARKIE010000147">
    <property type="protein sequence ID" value="KAJ7675530.1"/>
    <property type="molecule type" value="Genomic_DNA"/>
</dbReference>
<reference evidence="1" key="1">
    <citation type="submission" date="2023-03" db="EMBL/GenBank/DDBJ databases">
        <title>Massive genome expansion in bonnet fungi (Mycena s.s.) driven by repeated elements and novel gene families across ecological guilds.</title>
        <authorList>
            <consortium name="Lawrence Berkeley National Laboratory"/>
            <person name="Harder C.B."/>
            <person name="Miyauchi S."/>
            <person name="Viragh M."/>
            <person name="Kuo A."/>
            <person name="Thoen E."/>
            <person name="Andreopoulos B."/>
            <person name="Lu D."/>
            <person name="Skrede I."/>
            <person name="Drula E."/>
            <person name="Henrissat B."/>
            <person name="Morin E."/>
            <person name="Kohler A."/>
            <person name="Barry K."/>
            <person name="LaButti K."/>
            <person name="Morin E."/>
            <person name="Salamov A."/>
            <person name="Lipzen A."/>
            <person name="Mereny Z."/>
            <person name="Hegedus B."/>
            <person name="Baldrian P."/>
            <person name="Stursova M."/>
            <person name="Weitz H."/>
            <person name="Taylor A."/>
            <person name="Grigoriev I.V."/>
            <person name="Nagy L.G."/>
            <person name="Martin F."/>
            <person name="Kauserud H."/>
        </authorList>
    </citation>
    <scope>NUCLEOTIDE SEQUENCE</scope>
    <source>
        <strain evidence="1">CBHHK067</strain>
    </source>
</reference>
<keyword evidence="2" id="KW-1185">Reference proteome</keyword>
<gene>
    <name evidence="1" type="ORF">B0H17DRAFT_1140157</name>
</gene>
<organism evidence="1 2">
    <name type="scientific">Mycena rosella</name>
    <name type="common">Pink bonnet</name>
    <name type="synonym">Agaricus rosellus</name>
    <dbReference type="NCBI Taxonomy" id="1033263"/>
    <lineage>
        <taxon>Eukaryota</taxon>
        <taxon>Fungi</taxon>
        <taxon>Dikarya</taxon>
        <taxon>Basidiomycota</taxon>
        <taxon>Agaricomycotina</taxon>
        <taxon>Agaricomycetes</taxon>
        <taxon>Agaricomycetidae</taxon>
        <taxon>Agaricales</taxon>
        <taxon>Marasmiineae</taxon>
        <taxon>Mycenaceae</taxon>
        <taxon>Mycena</taxon>
    </lineage>
</organism>
<protein>
    <submittedName>
        <fullName evidence="1">Uncharacterized protein</fullName>
    </submittedName>
</protein>
<dbReference type="AlphaFoldDB" id="A0AAD7G7S5"/>
<proteinExistence type="predicted"/>
<evidence type="ECO:0000313" key="2">
    <source>
        <dbReference type="Proteomes" id="UP001221757"/>
    </source>
</evidence>
<name>A0AAD7G7S5_MYCRO</name>